<dbReference type="Pfam" id="PF14541">
    <property type="entry name" value="TAXi_C"/>
    <property type="match status" value="1"/>
</dbReference>
<dbReference type="InterPro" id="IPR001969">
    <property type="entry name" value="Aspartic_peptidase_AS"/>
</dbReference>
<name>A0A6D2HUV4_9BRAS</name>
<dbReference type="PANTHER" id="PTHR31172">
    <property type="entry name" value="STOMATAL CLOSURE-RELATED ACTIN-BINDING PROTEIN 1"/>
    <property type="match status" value="1"/>
</dbReference>
<accession>A0A6D2HUV4</accession>
<dbReference type="InterPro" id="IPR032012">
    <property type="entry name" value="SCAB-ABD"/>
</dbReference>
<dbReference type="InterPro" id="IPR021109">
    <property type="entry name" value="Peptidase_aspartic_dom_sf"/>
</dbReference>
<feature type="chain" id="PRO_5025547639" description="Peptidase A1 domain-containing protein" evidence="8">
    <location>
        <begin position="21"/>
        <end position="914"/>
    </location>
</feature>
<dbReference type="Pfam" id="PF16709">
    <property type="entry name" value="SCAB-Ig"/>
    <property type="match status" value="1"/>
</dbReference>
<dbReference type="Proteomes" id="UP000467841">
    <property type="component" value="Unassembled WGS sequence"/>
</dbReference>
<dbReference type="InterPro" id="IPR039640">
    <property type="entry name" value="SCAB"/>
</dbReference>
<evidence type="ECO:0000256" key="7">
    <source>
        <dbReference type="SAM" id="Coils"/>
    </source>
</evidence>
<keyword evidence="5" id="KW-0378">Hydrolase</keyword>
<comment type="similarity">
    <text evidence="1">Belongs to the peptidase A1 family.</text>
</comment>
<dbReference type="InterPro" id="IPR032009">
    <property type="entry name" value="SCAB_CC"/>
</dbReference>
<dbReference type="Gene3D" id="2.30.29.140">
    <property type="match status" value="1"/>
</dbReference>
<dbReference type="CDD" id="cd05476">
    <property type="entry name" value="pepsin_A_like_plant"/>
    <property type="match status" value="1"/>
</dbReference>
<dbReference type="GO" id="GO:0004190">
    <property type="term" value="F:aspartic-type endopeptidase activity"/>
    <property type="evidence" value="ECO:0007669"/>
    <property type="project" value="UniProtKB-KW"/>
</dbReference>
<keyword evidence="7" id="KW-0175">Coiled coil</keyword>
<dbReference type="GO" id="GO:0003779">
    <property type="term" value="F:actin binding"/>
    <property type="evidence" value="ECO:0007669"/>
    <property type="project" value="InterPro"/>
</dbReference>
<evidence type="ECO:0000313" key="10">
    <source>
        <dbReference type="EMBL" id="CAA7018372.1"/>
    </source>
</evidence>
<dbReference type="Pfam" id="PF16711">
    <property type="entry name" value="SCAB-ABD"/>
    <property type="match status" value="1"/>
</dbReference>
<dbReference type="AlphaFoldDB" id="A0A6D2HUV4"/>
<dbReference type="FunFam" id="1.20.5.440:FF:000004">
    <property type="entry name" value="Stomatal closure-related actin-binding protein"/>
    <property type="match status" value="1"/>
</dbReference>
<dbReference type="SUPFAM" id="SSF50630">
    <property type="entry name" value="Acid proteases"/>
    <property type="match status" value="1"/>
</dbReference>
<evidence type="ECO:0000259" key="9">
    <source>
        <dbReference type="PROSITE" id="PS51767"/>
    </source>
</evidence>
<proteinExistence type="inferred from homology"/>
<dbReference type="InterPro" id="IPR032799">
    <property type="entry name" value="TAXi_C"/>
</dbReference>
<dbReference type="PROSITE" id="PS00141">
    <property type="entry name" value="ASP_PROTEASE"/>
    <property type="match status" value="1"/>
</dbReference>
<protein>
    <recommendedName>
        <fullName evidence="9">Peptidase A1 domain-containing protein</fullName>
    </recommendedName>
</protein>
<dbReference type="CDD" id="cd11675">
    <property type="entry name" value="SCAB1_middle"/>
    <property type="match status" value="1"/>
</dbReference>
<dbReference type="Pfam" id="PF14543">
    <property type="entry name" value="TAXi_N"/>
    <property type="match status" value="1"/>
</dbReference>
<comment type="caution">
    <text evidence="10">The sequence shown here is derived from an EMBL/GenBank/DDBJ whole genome shotgun (WGS) entry which is preliminary data.</text>
</comment>
<evidence type="ECO:0000256" key="1">
    <source>
        <dbReference type="ARBA" id="ARBA00007447"/>
    </source>
</evidence>
<organism evidence="10 11">
    <name type="scientific">Microthlaspi erraticum</name>
    <dbReference type="NCBI Taxonomy" id="1685480"/>
    <lineage>
        <taxon>Eukaryota</taxon>
        <taxon>Viridiplantae</taxon>
        <taxon>Streptophyta</taxon>
        <taxon>Embryophyta</taxon>
        <taxon>Tracheophyta</taxon>
        <taxon>Spermatophyta</taxon>
        <taxon>Magnoliopsida</taxon>
        <taxon>eudicotyledons</taxon>
        <taxon>Gunneridae</taxon>
        <taxon>Pentapetalae</taxon>
        <taxon>rosids</taxon>
        <taxon>malvids</taxon>
        <taxon>Brassicales</taxon>
        <taxon>Brassicaceae</taxon>
        <taxon>Coluteocarpeae</taxon>
        <taxon>Microthlaspi</taxon>
    </lineage>
</organism>
<dbReference type="Gene3D" id="2.40.70.10">
    <property type="entry name" value="Acid Proteases"/>
    <property type="match status" value="2"/>
</dbReference>
<evidence type="ECO:0000256" key="8">
    <source>
        <dbReference type="SAM" id="SignalP"/>
    </source>
</evidence>
<keyword evidence="11" id="KW-1185">Reference proteome</keyword>
<reference evidence="10" key="1">
    <citation type="submission" date="2020-01" db="EMBL/GenBank/DDBJ databases">
        <authorList>
            <person name="Mishra B."/>
        </authorList>
    </citation>
    <scope>NUCLEOTIDE SEQUENCE [LARGE SCALE GENOMIC DNA]</scope>
</reference>
<keyword evidence="3 8" id="KW-0732">Signal</keyword>
<dbReference type="GO" id="GO:0006508">
    <property type="term" value="P:proteolysis"/>
    <property type="evidence" value="ECO:0007669"/>
    <property type="project" value="UniProtKB-KW"/>
</dbReference>
<dbReference type="InterPro" id="IPR032861">
    <property type="entry name" value="TAXi_N"/>
</dbReference>
<keyword evidence="6" id="KW-0325">Glycoprotein</keyword>
<dbReference type="GO" id="GO:0010119">
    <property type="term" value="P:regulation of stomatal movement"/>
    <property type="evidence" value="ECO:0007669"/>
    <property type="project" value="InterPro"/>
</dbReference>
<dbReference type="InterPro" id="IPR033121">
    <property type="entry name" value="PEPTIDASE_A1"/>
</dbReference>
<dbReference type="PROSITE" id="PS51767">
    <property type="entry name" value="PEPTIDASE_A1"/>
    <property type="match status" value="1"/>
</dbReference>
<evidence type="ECO:0000256" key="3">
    <source>
        <dbReference type="ARBA" id="ARBA00022729"/>
    </source>
</evidence>
<dbReference type="Pfam" id="PF16712">
    <property type="entry name" value="SCAB_CC"/>
    <property type="match status" value="1"/>
</dbReference>
<feature type="coiled-coil region" evidence="7">
    <location>
        <begin position="600"/>
        <end position="685"/>
    </location>
</feature>
<dbReference type="CDD" id="cd13232">
    <property type="entry name" value="Ig-PH_SCAB1"/>
    <property type="match status" value="1"/>
</dbReference>
<evidence type="ECO:0000256" key="6">
    <source>
        <dbReference type="ARBA" id="ARBA00023180"/>
    </source>
</evidence>
<dbReference type="Pfam" id="PF17684">
    <property type="entry name" value="SCAB-PH"/>
    <property type="match status" value="1"/>
</dbReference>
<keyword evidence="4" id="KW-0064">Aspartyl protease</keyword>
<sequence>MASLISALLFTLLFISNAEAHPKHGFTVDLIHRDSPKSPFYNHAETSSQRMRNAIHRSARSLLQRNNESSSPDSPRSVITSNRGEYLMNISIGTPPFPILAIADTGSDLIWTQCSPCKDCFKQKAPLFDPKRSSTYKKVSCSSSQCHSLEETSSCPTGKDTCSYSMSYGDKSYTKGDVAVDTVTLGSASRRSVSLRNMIIGCGHENAGTFDEMDSGIIGLGGGSTSLVSQLGKSINGKFSYCLVPLTSETDLTSKINFGTNGIVSGNGVVSTPLVKKPPTTFYFLTLEAISVGRKKIRVYNSSIGGSKEGDIIIDSGTTLTLLPSKLYHELESAVASKIKAKRVQDPEKLLSLCYKSSNLKVPHITIHFKGGDVKLDNVNTFVEVSKDLYCFAFAPTVSNSDFNYINFHWIQKSVSDTTMTRLTRDFRDSLHKDVVPAISADVKFASSRFPNYRIGANDQIFDVKDDPKVLSMKEVVARETAQLMDQQKRMSVRDLANKFEKGLAAAAKLSEEAKLKEATSLEKHVLLKKLRDALESLRGRVAGRNKDDVEEAIAMVEALAVQLTQREGELFIEKAEVKKLASFLKQASEDAKKLVDEERAFARAEIESARAAVQRVEEALREHEQMSRASGKQDMEDLMKEVQEARRIKMLHQPSKVMDMEYELRALRNQLTEKSKHFLQLQKKLAMCRKSEESISLLYEIDGTEALGSCLRVRPCSDDAPDLSKCALQWYRSSSDDSKKELISGATKSVYAPEPFDVGRALHADIIYDGHTLSLSTVGKIDPAAGLGSYVEALVRKHDVDFNVVVTQMSGEDHTSESIHLFHVGKMRIKLCKGKTVIAKEYYSSAMQLCGVRGGGNAAAQAVYWQAKKGVSFVVAFESERERNAAIMLARRFACDCNVTLAGPDDRTETGLN</sequence>
<feature type="domain" description="Peptidase A1" evidence="9">
    <location>
        <begin position="86"/>
        <end position="428"/>
    </location>
</feature>
<dbReference type="GO" id="GO:0007015">
    <property type="term" value="P:actin filament organization"/>
    <property type="evidence" value="ECO:0007669"/>
    <property type="project" value="InterPro"/>
</dbReference>
<gene>
    <name evidence="10" type="ORF">MERR_LOCUS5607</name>
</gene>
<evidence type="ECO:0000256" key="4">
    <source>
        <dbReference type="ARBA" id="ARBA00022750"/>
    </source>
</evidence>
<dbReference type="InterPro" id="IPR034161">
    <property type="entry name" value="Pepsin-like_plant"/>
</dbReference>
<dbReference type="Gene3D" id="2.60.40.2700">
    <property type="match status" value="1"/>
</dbReference>
<evidence type="ECO:0000256" key="2">
    <source>
        <dbReference type="ARBA" id="ARBA00022670"/>
    </source>
</evidence>
<keyword evidence="2" id="KW-0645">Protease</keyword>
<dbReference type="PANTHER" id="PTHR31172:SF3">
    <property type="entry name" value="STOMATAL CLOSURE-RELATED ACTIN-BINDING PROTEIN 1"/>
    <property type="match status" value="1"/>
</dbReference>
<dbReference type="EMBL" id="CACVBM020000377">
    <property type="protein sequence ID" value="CAA7018372.1"/>
    <property type="molecule type" value="Genomic_DNA"/>
</dbReference>
<dbReference type="FunFam" id="2.40.70.10:FF:000016">
    <property type="entry name" value="Probable aspartic protease At2g35615"/>
    <property type="match status" value="1"/>
</dbReference>
<dbReference type="Gene3D" id="1.20.5.440">
    <property type="entry name" value="ATP synthase delta/epsilon subunit, C-terminal domain"/>
    <property type="match status" value="1"/>
</dbReference>
<evidence type="ECO:0000256" key="5">
    <source>
        <dbReference type="ARBA" id="ARBA00022801"/>
    </source>
</evidence>
<feature type="signal peptide" evidence="8">
    <location>
        <begin position="1"/>
        <end position="20"/>
    </location>
</feature>
<evidence type="ECO:0000313" key="11">
    <source>
        <dbReference type="Proteomes" id="UP000467841"/>
    </source>
</evidence>
<dbReference type="OrthoDB" id="2014217at2759"/>
<dbReference type="InterPro" id="IPR041144">
    <property type="entry name" value="SCAB-PH"/>
</dbReference>
<dbReference type="InterPro" id="IPR032015">
    <property type="entry name" value="SCAB-Ig"/>
</dbReference>